<gene>
    <name evidence="1" type="ORF">IFO71_06875</name>
</gene>
<evidence type="ECO:0000313" key="1">
    <source>
        <dbReference type="EMBL" id="MBD8525463.1"/>
    </source>
</evidence>
<accession>A0AAW3ZHH4</accession>
<keyword evidence="2" id="KW-1185">Reference proteome</keyword>
<evidence type="ECO:0000313" key="2">
    <source>
        <dbReference type="Proteomes" id="UP000613768"/>
    </source>
</evidence>
<dbReference type="EMBL" id="JACYTR010000009">
    <property type="protein sequence ID" value="MBD8525463.1"/>
    <property type="molecule type" value="Genomic_DNA"/>
</dbReference>
<sequence length="149" mass="16411">MQPAGPHHKHRNISALDQLPQNLIQRAQWLSALDHLLRQSLPPTLRDQCQLANVRGSRLVFLVRSPAVGPKLRLLSANLLSTAQQLGLTVDQLTVKVATMEPVPQDSTSRTPLSPAARENLRAAALTVSDPELRDQLLRMASMADSFFP</sequence>
<dbReference type="AlphaFoldDB" id="A0AAW3ZHH4"/>
<reference evidence="1 2" key="1">
    <citation type="submission" date="2020-09" db="EMBL/GenBank/DDBJ databases">
        <title>Pseudoxanthomonas sp. CAU 1598 isolated from sand of Yaerae Beach.</title>
        <authorList>
            <person name="Kim W."/>
        </authorList>
    </citation>
    <scope>NUCLEOTIDE SEQUENCE [LARGE SCALE GENOMIC DNA]</scope>
    <source>
        <strain evidence="1 2">CAU 1598</strain>
    </source>
</reference>
<dbReference type="Proteomes" id="UP000613768">
    <property type="component" value="Unassembled WGS sequence"/>
</dbReference>
<dbReference type="RefSeq" id="WP_192028808.1">
    <property type="nucleotide sequence ID" value="NZ_JACYTR010000009.1"/>
</dbReference>
<comment type="caution">
    <text evidence="1">The sequence shown here is derived from an EMBL/GenBank/DDBJ whole genome shotgun (WGS) entry which is preliminary data.</text>
</comment>
<protein>
    <submittedName>
        <fullName evidence="1">DUF721 domain-containing protein</fullName>
    </submittedName>
</protein>
<name>A0AAW3ZHH4_9GAMM</name>
<proteinExistence type="predicted"/>
<dbReference type="InterPro" id="IPR007922">
    <property type="entry name" value="DciA-like"/>
</dbReference>
<dbReference type="Pfam" id="PF05258">
    <property type="entry name" value="DciA"/>
    <property type="match status" value="1"/>
</dbReference>
<organism evidence="1 2">
    <name type="scientific">Pseudomarimonas arenosa</name>
    <dbReference type="NCBI Taxonomy" id="2774145"/>
    <lineage>
        <taxon>Bacteria</taxon>
        <taxon>Pseudomonadati</taxon>
        <taxon>Pseudomonadota</taxon>
        <taxon>Gammaproteobacteria</taxon>
        <taxon>Lysobacterales</taxon>
        <taxon>Lysobacteraceae</taxon>
        <taxon>Pseudomarimonas</taxon>
    </lineage>
</organism>